<proteinExistence type="predicted"/>
<evidence type="ECO:0000313" key="2">
    <source>
        <dbReference type="Proteomes" id="UP000176221"/>
    </source>
</evidence>
<gene>
    <name evidence="1" type="ORF">A2928_04755</name>
</gene>
<reference evidence="1 2" key="1">
    <citation type="journal article" date="2016" name="Nat. Commun.">
        <title>Thousands of microbial genomes shed light on interconnected biogeochemical processes in an aquifer system.</title>
        <authorList>
            <person name="Anantharaman K."/>
            <person name="Brown C.T."/>
            <person name="Hug L.A."/>
            <person name="Sharon I."/>
            <person name="Castelle C.J."/>
            <person name="Probst A.J."/>
            <person name="Thomas B.C."/>
            <person name="Singh A."/>
            <person name="Wilkins M.J."/>
            <person name="Karaoz U."/>
            <person name="Brodie E.L."/>
            <person name="Williams K.H."/>
            <person name="Hubbard S.S."/>
            <person name="Banfield J.F."/>
        </authorList>
    </citation>
    <scope>NUCLEOTIDE SEQUENCE [LARGE SCALE GENOMIC DNA]</scope>
</reference>
<organism evidence="1 2">
    <name type="scientific">Candidatus Taylorbacteria bacterium RIFCSPLOWO2_01_FULL_45_15b</name>
    <dbReference type="NCBI Taxonomy" id="1802319"/>
    <lineage>
        <taxon>Bacteria</taxon>
        <taxon>Candidatus Tayloriibacteriota</taxon>
    </lineage>
</organism>
<comment type="caution">
    <text evidence="1">The sequence shown here is derived from an EMBL/GenBank/DDBJ whole genome shotgun (WGS) entry which is preliminary data.</text>
</comment>
<accession>A0A1G2NDR4</accession>
<dbReference type="Proteomes" id="UP000176221">
    <property type="component" value="Unassembled WGS sequence"/>
</dbReference>
<dbReference type="STRING" id="1802319.A2928_04755"/>
<sequence>MRESKSLNISRTAKRARYEDYTVLVEEDSRPRLKTNLFVFAAPCGNEIFGFFNLTNLYF</sequence>
<dbReference type="EMBL" id="MHRX01000014">
    <property type="protein sequence ID" value="OHA34200.1"/>
    <property type="molecule type" value="Genomic_DNA"/>
</dbReference>
<protein>
    <submittedName>
        <fullName evidence="1">Uncharacterized protein</fullName>
    </submittedName>
</protein>
<name>A0A1G2NDR4_9BACT</name>
<evidence type="ECO:0000313" key="1">
    <source>
        <dbReference type="EMBL" id="OHA34200.1"/>
    </source>
</evidence>
<dbReference type="AlphaFoldDB" id="A0A1G2NDR4"/>